<protein>
    <submittedName>
        <fullName evidence="1">Uncharacterized protein</fullName>
    </submittedName>
</protein>
<dbReference type="OrthoDB" id="3224367at2759"/>
<gene>
    <name evidence="1" type="ORF">CY34DRAFT_71578</name>
</gene>
<organism evidence="1 2">
    <name type="scientific">Suillus luteus UH-Slu-Lm8-n1</name>
    <dbReference type="NCBI Taxonomy" id="930992"/>
    <lineage>
        <taxon>Eukaryota</taxon>
        <taxon>Fungi</taxon>
        <taxon>Dikarya</taxon>
        <taxon>Basidiomycota</taxon>
        <taxon>Agaricomycotina</taxon>
        <taxon>Agaricomycetes</taxon>
        <taxon>Agaricomycetidae</taxon>
        <taxon>Boletales</taxon>
        <taxon>Suillineae</taxon>
        <taxon>Suillaceae</taxon>
        <taxon>Suillus</taxon>
    </lineage>
</organism>
<sequence>MARMFSTPDPSLPPYISLIVQGDYHPSAPIHMCLSVPTGAKALLLSSARQTLIRSLREYNDEWLLTDSGTGNTCHSSSKVDILLVPIFVCGCHGVT</sequence>
<reference evidence="1 2" key="1">
    <citation type="submission" date="2014-04" db="EMBL/GenBank/DDBJ databases">
        <authorList>
            <consortium name="DOE Joint Genome Institute"/>
            <person name="Kuo A."/>
            <person name="Ruytinx J."/>
            <person name="Rineau F."/>
            <person name="Colpaert J."/>
            <person name="Kohler A."/>
            <person name="Nagy L.G."/>
            <person name="Floudas D."/>
            <person name="Copeland A."/>
            <person name="Barry K.W."/>
            <person name="Cichocki N."/>
            <person name="Veneault-Fourrey C."/>
            <person name="LaButti K."/>
            <person name="Lindquist E.A."/>
            <person name="Lipzen A."/>
            <person name="Lundell T."/>
            <person name="Morin E."/>
            <person name="Murat C."/>
            <person name="Sun H."/>
            <person name="Tunlid A."/>
            <person name="Henrissat B."/>
            <person name="Grigoriev I.V."/>
            <person name="Hibbett D.S."/>
            <person name="Martin F."/>
            <person name="Nordberg H.P."/>
            <person name="Cantor M.N."/>
            <person name="Hua S.X."/>
        </authorList>
    </citation>
    <scope>NUCLEOTIDE SEQUENCE [LARGE SCALE GENOMIC DNA]</scope>
    <source>
        <strain evidence="1 2">UH-Slu-Lm8-n1</strain>
    </source>
</reference>
<accession>A0A0D0BGG8</accession>
<dbReference type="AlphaFoldDB" id="A0A0D0BGG8"/>
<dbReference type="EMBL" id="KN835136">
    <property type="protein sequence ID" value="KIK48769.1"/>
    <property type="molecule type" value="Genomic_DNA"/>
</dbReference>
<evidence type="ECO:0000313" key="1">
    <source>
        <dbReference type="EMBL" id="KIK48769.1"/>
    </source>
</evidence>
<dbReference type="STRING" id="930992.A0A0D0BGG8"/>
<evidence type="ECO:0000313" key="2">
    <source>
        <dbReference type="Proteomes" id="UP000054485"/>
    </source>
</evidence>
<proteinExistence type="predicted"/>
<dbReference type="InParanoid" id="A0A0D0BGG8"/>
<name>A0A0D0BGG8_9AGAM</name>
<reference evidence="2" key="2">
    <citation type="submission" date="2015-01" db="EMBL/GenBank/DDBJ databases">
        <title>Evolutionary Origins and Diversification of the Mycorrhizal Mutualists.</title>
        <authorList>
            <consortium name="DOE Joint Genome Institute"/>
            <consortium name="Mycorrhizal Genomics Consortium"/>
            <person name="Kohler A."/>
            <person name="Kuo A."/>
            <person name="Nagy L.G."/>
            <person name="Floudas D."/>
            <person name="Copeland A."/>
            <person name="Barry K.W."/>
            <person name="Cichocki N."/>
            <person name="Veneault-Fourrey C."/>
            <person name="LaButti K."/>
            <person name="Lindquist E.A."/>
            <person name="Lipzen A."/>
            <person name="Lundell T."/>
            <person name="Morin E."/>
            <person name="Murat C."/>
            <person name="Riley R."/>
            <person name="Ohm R."/>
            <person name="Sun H."/>
            <person name="Tunlid A."/>
            <person name="Henrissat B."/>
            <person name="Grigoriev I.V."/>
            <person name="Hibbett D.S."/>
            <person name="Martin F."/>
        </authorList>
    </citation>
    <scope>NUCLEOTIDE SEQUENCE [LARGE SCALE GENOMIC DNA]</scope>
    <source>
        <strain evidence="2">UH-Slu-Lm8-n1</strain>
    </source>
</reference>
<keyword evidence="2" id="KW-1185">Reference proteome</keyword>
<dbReference type="Proteomes" id="UP000054485">
    <property type="component" value="Unassembled WGS sequence"/>
</dbReference>
<dbReference type="HOGENOM" id="CLU_176476_0_0_1"/>